<evidence type="ECO:0000256" key="6">
    <source>
        <dbReference type="PROSITE-ProRule" id="PRU00267"/>
    </source>
</evidence>
<keyword evidence="6" id="KW-0238">DNA-binding</keyword>
<evidence type="ECO:0000256" key="4">
    <source>
        <dbReference type="ARBA" id="ARBA00022853"/>
    </source>
</evidence>
<feature type="domain" description="PHD-type" evidence="9">
    <location>
        <begin position="535"/>
        <end position="587"/>
    </location>
</feature>
<feature type="domain" description="SET" evidence="11">
    <location>
        <begin position="1480"/>
        <end position="1596"/>
    </location>
</feature>
<dbReference type="GO" id="GO:0006357">
    <property type="term" value="P:regulation of transcription by RNA polymerase II"/>
    <property type="evidence" value="ECO:0007669"/>
    <property type="project" value="TreeGrafter"/>
</dbReference>
<keyword evidence="4" id="KW-0156">Chromatin regulator</keyword>
<dbReference type="InterPro" id="IPR036910">
    <property type="entry name" value="HMG_box_dom_sf"/>
</dbReference>
<dbReference type="InterPro" id="IPR000770">
    <property type="entry name" value="SAND_dom"/>
</dbReference>
<feature type="region of interest" description="Disordered" evidence="8">
    <location>
        <begin position="1010"/>
        <end position="1075"/>
    </location>
</feature>
<evidence type="ECO:0000313" key="14">
    <source>
        <dbReference type="EMBL" id="PSC71147.1"/>
    </source>
</evidence>
<name>A0A2P6VAN0_9CHLO</name>
<feature type="region of interest" description="Disordered" evidence="8">
    <location>
        <begin position="106"/>
        <end position="152"/>
    </location>
</feature>
<dbReference type="SUPFAM" id="SSF63763">
    <property type="entry name" value="SAND domain-like"/>
    <property type="match status" value="2"/>
</dbReference>
<dbReference type="Gene3D" id="2.170.270.10">
    <property type="entry name" value="SET domain"/>
    <property type="match status" value="1"/>
</dbReference>
<dbReference type="PANTHER" id="PTHR13793:SF107">
    <property type="entry name" value="BROMODOMAIN-CONTAINING PROTEIN HOMOLOG"/>
    <property type="match status" value="1"/>
</dbReference>
<dbReference type="InterPro" id="IPR046341">
    <property type="entry name" value="SET_dom_sf"/>
</dbReference>
<evidence type="ECO:0000259" key="10">
    <source>
        <dbReference type="PROSITE" id="PS50118"/>
    </source>
</evidence>
<dbReference type="PROSITE" id="PS01359">
    <property type="entry name" value="ZF_PHD_1"/>
    <property type="match status" value="1"/>
</dbReference>
<evidence type="ECO:0000256" key="1">
    <source>
        <dbReference type="ARBA" id="ARBA00022723"/>
    </source>
</evidence>
<evidence type="ECO:0000259" key="12">
    <source>
        <dbReference type="PROSITE" id="PS50864"/>
    </source>
</evidence>
<dbReference type="GO" id="GO:0008270">
    <property type="term" value="F:zinc ion binding"/>
    <property type="evidence" value="ECO:0007669"/>
    <property type="project" value="UniProtKB-KW"/>
</dbReference>
<feature type="region of interest" description="Disordered" evidence="8">
    <location>
        <begin position="404"/>
        <end position="433"/>
    </location>
</feature>
<keyword evidence="15" id="KW-1185">Reference proteome</keyword>
<evidence type="ECO:0000256" key="8">
    <source>
        <dbReference type="SAM" id="MobiDB-lite"/>
    </source>
</evidence>
<dbReference type="Gene3D" id="3.10.390.10">
    <property type="entry name" value="SAND domain-like"/>
    <property type="match status" value="2"/>
</dbReference>
<sequence>MAAQQIRALLQQTHQKLVNTKPRPPVTAHDLLKASLLREYKIQETTSNVSQIATVVQQAWTGLRPDERAPFEARAAEDKRRFDEEQRQFENMQADYTRLKELALAQGVAPPEEDSSQQQQQPAPAPQQPPVAQQPRHAPQQQGPTAAEQVQAVQRQLAELHERYRRDIATTAATAAHLPPVLQRTYLQQREQALQRQLQQQTQALQGQLTQALGSMGVVRQVLQQAAAAAQSAQQNQQAQAQQAAAHAAATALVQAVAQAAAQQGAGLQRPPRREAPRQPAPKPVAPRSSVKEEEPQWDDDETPRAPPGVPATIEVSCQNMTGTMHVMGQTVTCHCPVCVRKGPAGRLFTCPQWEIHAGAVNAKKWKTSLRVRPGGGPGVPLGSNGMQVLKWLEMMGVNYSRPPGGRAPINYSKQAHEQEQEQQQQGRPPLPEKTYTSERIARRLERQQQHEQQLAEEEERQARRAGAKAASRAAAAAHQLGARAPGRPPKGTVVRADPARPGQHWVASPVGAAGKPWRAAEAGNYEPILARFSGERCCVCDLDQDFDFDQMVACDRCGITVHQSCYGIMELPGPDEMYLCRACELHKERQPPPQCCVCPVAGGALKQTTVRGLWCHSACLQWIPELTVNDVEAQEPINGVQAIPKERWELLCTVCRQRMGAKIQCEDCFTAYHPLCARIAGYVMEIRDSPEEPDAPVQYISWCARHAKPQPHLSSVRLVSESEQQGDLPERRQPGHLWNAQPYALPSRAPLPVCPAGAARAMPILAWQRQQHGTGTGASSTSAWWIPGAPSGHADHLPRKRQRAAGRVGGHMPLAAAAAAAEAAAAAAAADEGDACEEGGLASPAAGNQGTPPHGAPSPRPHPGGGRERWGGRGRFGGRGRGAGRGGGRGSGASSDAEEAPPECAELMPLPEGVPDSVAVWCNEHTATFFLRPQRFLYNGEEMSGSAFEAAAGMGHAKKWKSSVYAVTDGEPDETMQEWLDECGLDRRALEVLSHNVMAVEAWQEYQAERGADHAEGAEDDDDGGVPAATGPATTAGGTHGSPAGTTFALGEAEEQSGAAPAAPGGADAAESPPAVVGAAAVPNGGLLPLNGKASRGGKAAEAHVAVKPEPRGDEPSSPQQQEQASLKRAASTSSLLGRKRSASEGPGGSEASGRGGKAQRLGSLASGDLDTEDSGIFAGASQQGTPPPGGSGAGGEELEVDVVCGELRARFDARCVMVTLPSGQRITPIELEHASGKGNARKWKWSIRVDAGGGEPGVTLEDWLAERGLEDVAAPRASPATLETIARRPPPACRHASGGRRDSQGRFVAATPATAATAATDAAAAGEGPGDAAAQVRRATQEAEEAEQTEGMRTRGGGGAAAGRPRFRDGKRAYLQALPQLATAGVQRSALQEVPLSRCWTPQGWASHRQRQVARAAALQRGDGAALRAADLPPVVAGAGVVHVDSLAPQVSLGPSVAAGRMQTVKDKLDACNATEPARIAFGKSGVHGWGLFARMPMEQDSMVAEYRGVLVRAVVAEAREGRYRAAGRDCYLFNLDDELVLDSTEAGAISRFTNHSCSPSMYTKILNVDGRQRLVFFARHNIEVGQELTYNYRFEREEGEERLPCAPSRSTSVKGGVVGGAYLWAAYKLTVAVDTTTRRTLLLADEAVLPETGEAHALLFAAGWAVSYAAAAQALKPAFSRLHVPNRVESVVQLAQSLAPGLARHTVACTAAVAAAAAGTAAFDVRLAREQQRPRGSGGSGPAR</sequence>
<dbReference type="Gene3D" id="3.30.40.10">
    <property type="entry name" value="Zinc/RING finger domain, C3HC4 (zinc finger)"/>
    <property type="match status" value="2"/>
</dbReference>
<feature type="region of interest" description="Disordered" evidence="8">
    <location>
        <begin position="447"/>
        <end position="510"/>
    </location>
</feature>
<dbReference type="InterPro" id="IPR050701">
    <property type="entry name" value="Histone_Mod_Regulator"/>
</dbReference>
<dbReference type="InterPro" id="IPR009071">
    <property type="entry name" value="HMG_box_dom"/>
</dbReference>
<dbReference type="SUPFAM" id="SSF47095">
    <property type="entry name" value="HMG-box"/>
    <property type="match status" value="1"/>
</dbReference>
<evidence type="ECO:0000313" key="15">
    <source>
        <dbReference type="Proteomes" id="UP000239649"/>
    </source>
</evidence>
<feature type="domain" description="SAND" evidence="12">
    <location>
        <begin position="301"/>
        <end position="382"/>
    </location>
</feature>
<dbReference type="PROSITE" id="PS50280">
    <property type="entry name" value="SET"/>
    <property type="match status" value="1"/>
</dbReference>
<evidence type="ECO:0000259" key="9">
    <source>
        <dbReference type="PROSITE" id="PS50016"/>
    </source>
</evidence>
<dbReference type="STRING" id="554055.A0A2P6VAN0"/>
<feature type="region of interest" description="Disordered" evidence="8">
    <location>
        <begin position="1320"/>
        <end position="1368"/>
    </location>
</feature>
<dbReference type="InterPro" id="IPR034732">
    <property type="entry name" value="EPHD"/>
</dbReference>
<feature type="region of interest" description="Disordered" evidence="8">
    <location>
        <begin position="771"/>
        <end position="808"/>
    </location>
</feature>
<proteinExistence type="predicted"/>
<dbReference type="InterPro" id="IPR019786">
    <property type="entry name" value="Zinc_finger_PHD-type_CS"/>
</dbReference>
<dbReference type="GO" id="GO:0006325">
    <property type="term" value="P:chromatin organization"/>
    <property type="evidence" value="ECO:0007669"/>
    <property type="project" value="UniProtKB-KW"/>
</dbReference>
<feature type="region of interest" description="Disordered" evidence="8">
    <location>
        <begin position="1091"/>
        <end position="1198"/>
    </location>
</feature>
<organism evidence="14 15">
    <name type="scientific">Micractinium conductrix</name>
    <dbReference type="NCBI Taxonomy" id="554055"/>
    <lineage>
        <taxon>Eukaryota</taxon>
        <taxon>Viridiplantae</taxon>
        <taxon>Chlorophyta</taxon>
        <taxon>core chlorophytes</taxon>
        <taxon>Trebouxiophyceae</taxon>
        <taxon>Chlorellales</taxon>
        <taxon>Chlorellaceae</taxon>
        <taxon>Chlorella clade</taxon>
        <taxon>Micractinium</taxon>
    </lineage>
</organism>
<dbReference type="InterPro" id="IPR010919">
    <property type="entry name" value="SAND-like_dom_sf"/>
</dbReference>
<keyword evidence="3" id="KW-0862">Zinc</keyword>
<dbReference type="GO" id="GO:0003677">
    <property type="term" value="F:DNA binding"/>
    <property type="evidence" value="ECO:0007669"/>
    <property type="project" value="UniProtKB-UniRule"/>
</dbReference>
<feature type="compositionally biased region" description="Low complexity" evidence="8">
    <location>
        <begin position="1320"/>
        <end position="1340"/>
    </location>
</feature>
<protein>
    <submittedName>
        <fullName evidence="14">Set domain</fullName>
    </submittedName>
</protein>
<feature type="region of interest" description="Disordered" evidence="8">
    <location>
        <begin position="264"/>
        <end position="313"/>
    </location>
</feature>
<evidence type="ECO:0000256" key="3">
    <source>
        <dbReference type="ARBA" id="ARBA00022833"/>
    </source>
</evidence>
<keyword evidence="2 5" id="KW-0863">Zinc-finger</keyword>
<evidence type="ECO:0000259" key="11">
    <source>
        <dbReference type="PROSITE" id="PS50280"/>
    </source>
</evidence>
<feature type="domain" description="HMG box" evidence="10">
    <location>
        <begin position="22"/>
        <end position="90"/>
    </location>
</feature>
<dbReference type="Pfam" id="PF13831">
    <property type="entry name" value="PHD_2"/>
    <property type="match status" value="1"/>
</dbReference>
<dbReference type="SMART" id="SM00398">
    <property type="entry name" value="HMG"/>
    <property type="match status" value="1"/>
</dbReference>
<dbReference type="SUPFAM" id="SSF82199">
    <property type="entry name" value="SET domain"/>
    <property type="match status" value="1"/>
</dbReference>
<feature type="compositionally biased region" description="Gly residues" evidence="8">
    <location>
        <begin position="1147"/>
        <end position="1158"/>
    </location>
</feature>
<evidence type="ECO:0000259" key="13">
    <source>
        <dbReference type="PROSITE" id="PS51805"/>
    </source>
</evidence>
<dbReference type="Pfam" id="PF13832">
    <property type="entry name" value="zf-HC5HC2H_2"/>
    <property type="match status" value="1"/>
</dbReference>
<feature type="compositionally biased region" description="Low complexity" evidence="8">
    <location>
        <begin position="1026"/>
        <end position="1048"/>
    </location>
</feature>
<dbReference type="OrthoDB" id="308383at2759"/>
<dbReference type="PROSITE" id="PS51805">
    <property type="entry name" value="EPHD"/>
    <property type="match status" value="1"/>
</dbReference>
<feature type="coiled-coil region" evidence="7">
    <location>
        <begin position="75"/>
        <end position="102"/>
    </location>
</feature>
<feature type="domain" description="PHD-type" evidence="13">
    <location>
        <begin position="593"/>
        <end position="708"/>
    </location>
</feature>
<accession>A0A2P6VAN0</accession>
<feature type="DNA-binding region" description="HMG box" evidence="6">
    <location>
        <begin position="22"/>
        <end position="90"/>
    </location>
</feature>
<evidence type="ECO:0000256" key="5">
    <source>
        <dbReference type="PROSITE-ProRule" id="PRU00146"/>
    </source>
</evidence>
<feature type="domain" description="SAND" evidence="12">
    <location>
        <begin position="1216"/>
        <end position="1272"/>
    </location>
</feature>
<feature type="compositionally biased region" description="Gly residues" evidence="8">
    <location>
        <begin position="874"/>
        <end position="892"/>
    </location>
</feature>
<feature type="compositionally biased region" description="Low complexity" evidence="8">
    <location>
        <begin position="130"/>
        <end position="144"/>
    </location>
</feature>
<dbReference type="SMART" id="SM00317">
    <property type="entry name" value="SET"/>
    <property type="match status" value="1"/>
</dbReference>
<dbReference type="InterPro" id="IPR019787">
    <property type="entry name" value="Znf_PHD-finger"/>
</dbReference>
<evidence type="ECO:0000256" key="2">
    <source>
        <dbReference type="ARBA" id="ARBA00022771"/>
    </source>
</evidence>
<feature type="compositionally biased region" description="Low complexity" evidence="8">
    <location>
        <begin position="468"/>
        <end position="485"/>
    </location>
</feature>
<dbReference type="Pfam" id="PF00856">
    <property type="entry name" value="SET"/>
    <property type="match status" value="1"/>
</dbReference>
<dbReference type="Gene3D" id="1.10.30.10">
    <property type="entry name" value="High mobility group box domain"/>
    <property type="match status" value="1"/>
</dbReference>
<comment type="caution">
    <text evidence="14">The sequence shown here is derived from an EMBL/GenBank/DDBJ whole genome shotgun (WGS) entry which is preliminary data.</text>
</comment>
<dbReference type="PANTHER" id="PTHR13793">
    <property type="entry name" value="PHD FINGER PROTEINS"/>
    <property type="match status" value="1"/>
</dbReference>
<dbReference type="Proteomes" id="UP000239649">
    <property type="component" value="Unassembled WGS sequence"/>
</dbReference>
<dbReference type="PROSITE" id="PS50864">
    <property type="entry name" value="SAND"/>
    <property type="match status" value="2"/>
</dbReference>
<dbReference type="PROSITE" id="PS50016">
    <property type="entry name" value="ZF_PHD_2"/>
    <property type="match status" value="1"/>
</dbReference>
<keyword evidence="1" id="KW-0479">Metal-binding</keyword>
<keyword evidence="6" id="KW-0539">Nucleus</keyword>
<dbReference type="InterPro" id="IPR001965">
    <property type="entry name" value="Znf_PHD"/>
</dbReference>
<evidence type="ECO:0000256" key="7">
    <source>
        <dbReference type="SAM" id="Coils"/>
    </source>
</evidence>
<dbReference type="PROSITE" id="PS50118">
    <property type="entry name" value="HMG_BOX_2"/>
    <property type="match status" value="1"/>
</dbReference>
<feature type="region of interest" description="Disordered" evidence="8">
    <location>
        <begin position="836"/>
        <end position="910"/>
    </location>
</feature>
<dbReference type="SUPFAM" id="SSF57903">
    <property type="entry name" value="FYVE/PHD zinc finger"/>
    <property type="match status" value="2"/>
</dbReference>
<dbReference type="SMART" id="SM00249">
    <property type="entry name" value="PHD"/>
    <property type="match status" value="2"/>
</dbReference>
<gene>
    <name evidence="14" type="ORF">C2E20_5598</name>
</gene>
<keyword evidence="7" id="KW-0175">Coiled coil</keyword>
<dbReference type="GO" id="GO:0005634">
    <property type="term" value="C:nucleus"/>
    <property type="evidence" value="ECO:0007669"/>
    <property type="project" value="UniProtKB-UniRule"/>
</dbReference>
<dbReference type="EMBL" id="LHPF02000016">
    <property type="protein sequence ID" value="PSC71147.1"/>
    <property type="molecule type" value="Genomic_DNA"/>
</dbReference>
<dbReference type="InterPro" id="IPR011011">
    <property type="entry name" value="Znf_FYVE_PHD"/>
</dbReference>
<feature type="compositionally biased region" description="Low complexity" evidence="8">
    <location>
        <begin position="1057"/>
        <end position="1075"/>
    </location>
</feature>
<reference evidence="14 15" key="1">
    <citation type="journal article" date="2018" name="Plant J.">
        <title>Genome sequences of Chlorella sorokiniana UTEX 1602 and Micractinium conductrix SAG 241.80: implications to maltose excretion by a green alga.</title>
        <authorList>
            <person name="Arriola M.B."/>
            <person name="Velmurugan N."/>
            <person name="Zhang Y."/>
            <person name="Plunkett M.H."/>
            <person name="Hondzo H."/>
            <person name="Barney B.M."/>
        </authorList>
    </citation>
    <scope>NUCLEOTIDE SEQUENCE [LARGE SCALE GENOMIC DNA]</scope>
    <source>
        <strain evidence="14 15">SAG 241.80</strain>
    </source>
</reference>
<feature type="compositionally biased region" description="Polar residues" evidence="8">
    <location>
        <begin position="771"/>
        <end position="784"/>
    </location>
</feature>
<dbReference type="InterPro" id="IPR013083">
    <property type="entry name" value="Znf_RING/FYVE/PHD"/>
</dbReference>
<dbReference type="InterPro" id="IPR001214">
    <property type="entry name" value="SET_dom"/>
</dbReference>
<feature type="compositionally biased region" description="Basic and acidic residues" evidence="8">
    <location>
        <begin position="1100"/>
        <end position="1116"/>
    </location>
</feature>